<name>A0AAD6QJQ2_9ROSI</name>
<reference evidence="2" key="1">
    <citation type="journal article" date="2023" name="Mol. Ecol. Resour.">
        <title>Chromosome-level genome assembly of a triploid poplar Populus alba 'Berolinensis'.</title>
        <authorList>
            <person name="Chen S."/>
            <person name="Yu Y."/>
            <person name="Wang X."/>
            <person name="Wang S."/>
            <person name="Zhang T."/>
            <person name="Zhou Y."/>
            <person name="He R."/>
            <person name="Meng N."/>
            <person name="Wang Y."/>
            <person name="Liu W."/>
            <person name="Liu Z."/>
            <person name="Liu J."/>
            <person name="Guo Q."/>
            <person name="Huang H."/>
            <person name="Sederoff R.R."/>
            <person name="Wang G."/>
            <person name="Qu G."/>
            <person name="Chen S."/>
        </authorList>
    </citation>
    <scope>NUCLEOTIDE SEQUENCE</scope>
    <source>
        <strain evidence="2">SC-2020</strain>
    </source>
</reference>
<keyword evidence="3" id="KW-1185">Reference proteome</keyword>
<evidence type="ECO:0000256" key="1">
    <source>
        <dbReference type="SAM" id="MobiDB-lite"/>
    </source>
</evidence>
<accession>A0AAD6QJQ2</accession>
<proteinExistence type="predicted"/>
<dbReference type="Proteomes" id="UP001164929">
    <property type="component" value="Chromosome 7"/>
</dbReference>
<evidence type="ECO:0000313" key="2">
    <source>
        <dbReference type="EMBL" id="KAJ6991643.1"/>
    </source>
</evidence>
<dbReference type="AlphaFoldDB" id="A0AAD6QJQ2"/>
<organism evidence="2 3">
    <name type="scientific">Populus alba x Populus x berolinensis</name>
    <dbReference type="NCBI Taxonomy" id="444605"/>
    <lineage>
        <taxon>Eukaryota</taxon>
        <taxon>Viridiplantae</taxon>
        <taxon>Streptophyta</taxon>
        <taxon>Embryophyta</taxon>
        <taxon>Tracheophyta</taxon>
        <taxon>Spermatophyta</taxon>
        <taxon>Magnoliopsida</taxon>
        <taxon>eudicotyledons</taxon>
        <taxon>Gunneridae</taxon>
        <taxon>Pentapetalae</taxon>
        <taxon>rosids</taxon>
        <taxon>fabids</taxon>
        <taxon>Malpighiales</taxon>
        <taxon>Salicaceae</taxon>
        <taxon>Saliceae</taxon>
        <taxon>Populus</taxon>
    </lineage>
</organism>
<sequence>MDEHKPWLGEFNWGPRADPFDMAAKEARKIRWHDFRTRLLRFQTLMWITRNKRSLERERERERLEHVMPSPLSREESRGGEPWETHSHAFPKSATCMSAEPHLNKGIH</sequence>
<feature type="region of interest" description="Disordered" evidence="1">
    <location>
        <begin position="55"/>
        <end position="108"/>
    </location>
</feature>
<gene>
    <name evidence="2" type="ORF">NC653_019727</name>
</gene>
<dbReference type="EMBL" id="JAQIZT010000007">
    <property type="protein sequence ID" value="KAJ6991643.1"/>
    <property type="molecule type" value="Genomic_DNA"/>
</dbReference>
<feature type="compositionally biased region" description="Basic and acidic residues" evidence="1">
    <location>
        <begin position="73"/>
        <end position="87"/>
    </location>
</feature>
<evidence type="ECO:0000313" key="3">
    <source>
        <dbReference type="Proteomes" id="UP001164929"/>
    </source>
</evidence>
<protein>
    <submittedName>
        <fullName evidence="2">Uncharacterized protein</fullName>
    </submittedName>
</protein>
<comment type="caution">
    <text evidence="2">The sequence shown here is derived from an EMBL/GenBank/DDBJ whole genome shotgun (WGS) entry which is preliminary data.</text>
</comment>
<feature type="compositionally biased region" description="Basic and acidic residues" evidence="1">
    <location>
        <begin position="55"/>
        <end position="66"/>
    </location>
</feature>